<dbReference type="Proteomes" id="UP000225833">
    <property type="component" value="Unassembled WGS sequence"/>
</dbReference>
<dbReference type="SUPFAM" id="SSF51679">
    <property type="entry name" value="Bacterial luciferase-like"/>
    <property type="match status" value="1"/>
</dbReference>
<accession>A0A2D0J0C7</accession>
<evidence type="ECO:0000256" key="2">
    <source>
        <dbReference type="ARBA" id="ARBA00022643"/>
    </source>
</evidence>
<dbReference type="Pfam" id="PF00296">
    <property type="entry name" value="Bac_luciferase"/>
    <property type="match status" value="1"/>
</dbReference>
<evidence type="ECO:0000259" key="6">
    <source>
        <dbReference type="Pfam" id="PF00296"/>
    </source>
</evidence>
<name>A0A2D0J0C7_XENBU</name>
<organism evidence="7 8">
    <name type="scientific">Xenorhabdus budapestensis</name>
    <dbReference type="NCBI Taxonomy" id="290110"/>
    <lineage>
        <taxon>Bacteria</taxon>
        <taxon>Pseudomonadati</taxon>
        <taxon>Pseudomonadota</taxon>
        <taxon>Gammaproteobacteria</taxon>
        <taxon>Enterobacterales</taxon>
        <taxon>Morganellaceae</taxon>
        <taxon>Xenorhabdus</taxon>
    </lineage>
</organism>
<feature type="compositionally biased region" description="Polar residues" evidence="5">
    <location>
        <begin position="146"/>
        <end position="161"/>
    </location>
</feature>
<dbReference type="EMBL" id="NIBS01000010">
    <property type="protein sequence ID" value="PHM27663.1"/>
    <property type="molecule type" value="Genomic_DNA"/>
</dbReference>
<evidence type="ECO:0000256" key="1">
    <source>
        <dbReference type="ARBA" id="ARBA00022630"/>
    </source>
</evidence>
<dbReference type="AlphaFoldDB" id="A0A2D0J0C7"/>
<dbReference type="EC" id="1.14.14.5" evidence="7"/>
<keyword evidence="3 7" id="KW-0560">Oxidoreductase</keyword>
<sequence length="187" mass="20567">MRERAQQQGRTLEYGIRLHIIVRETEEEAWAAADRLIAHLDDDTIAQAQKIFSRMDSAGQARMSALHQGARNNLRIAPNLWAGVGLVRGGAGTALVGSPEQVAERLREYQALGISNFIFSGYPHLEEVHRFAELVMPLLRANPLQATTTNSHSPTIRSVNTGPFGESVGGAERLAKQEHQKDYVSAS</sequence>
<evidence type="ECO:0000256" key="4">
    <source>
        <dbReference type="ARBA" id="ARBA00023033"/>
    </source>
</evidence>
<dbReference type="InterPro" id="IPR036661">
    <property type="entry name" value="Luciferase-like_sf"/>
</dbReference>
<feature type="region of interest" description="Disordered" evidence="5">
    <location>
        <begin position="146"/>
        <end position="187"/>
    </location>
</feature>
<protein>
    <submittedName>
        <fullName evidence="7">Alkanesulfonate monooxygenase, FMNH-dependent</fullName>
        <ecNumber evidence="7">1.14.14.5</ecNumber>
    </submittedName>
</protein>
<evidence type="ECO:0000313" key="8">
    <source>
        <dbReference type="Proteomes" id="UP000225833"/>
    </source>
</evidence>
<dbReference type="GO" id="GO:0046306">
    <property type="term" value="P:alkanesulfonate catabolic process"/>
    <property type="evidence" value="ECO:0007669"/>
    <property type="project" value="TreeGrafter"/>
</dbReference>
<comment type="caution">
    <text evidence="7">The sequence shown here is derived from an EMBL/GenBank/DDBJ whole genome shotgun (WGS) entry which is preliminary data.</text>
</comment>
<keyword evidence="2" id="KW-0288">FMN</keyword>
<keyword evidence="4 7" id="KW-0503">Monooxygenase</keyword>
<evidence type="ECO:0000256" key="3">
    <source>
        <dbReference type="ARBA" id="ARBA00023002"/>
    </source>
</evidence>
<dbReference type="PANTHER" id="PTHR42847">
    <property type="entry name" value="ALKANESULFONATE MONOOXYGENASE"/>
    <property type="match status" value="1"/>
</dbReference>
<keyword evidence="1" id="KW-0285">Flavoprotein</keyword>
<gene>
    <name evidence="7" type="ORF">Xbud_02243</name>
</gene>
<dbReference type="Gene3D" id="3.20.20.30">
    <property type="entry name" value="Luciferase-like domain"/>
    <property type="match status" value="1"/>
</dbReference>
<dbReference type="PANTHER" id="PTHR42847:SF4">
    <property type="entry name" value="ALKANESULFONATE MONOOXYGENASE-RELATED"/>
    <property type="match status" value="1"/>
</dbReference>
<dbReference type="GO" id="GO:0008726">
    <property type="term" value="F:alkanesulfonate monooxygenase activity"/>
    <property type="evidence" value="ECO:0007669"/>
    <property type="project" value="UniProtKB-EC"/>
</dbReference>
<feature type="compositionally biased region" description="Basic and acidic residues" evidence="5">
    <location>
        <begin position="173"/>
        <end position="187"/>
    </location>
</feature>
<reference evidence="7 8" key="1">
    <citation type="journal article" date="2017" name="Nat. Microbiol.">
        <title>Natural product diversity associated with the nematode symbionts Photorhabdus and Xenorhabdus.</title>
        <authorList>
            <person name="Tobias N.J."/>
            <person name="Wolff H."/>
            <person name="Djahanschiri B."/>
            <person name="Grundmann F."/>
            <person name="Kronenwerth M."/>
            <person name="Shi Y.M."/>
            <person name="Simonyi S."/>
            <person name="Grun P."/>
            <person name="Shapiro-Ilan D."/>
            <person name="Pidot S.J."/>
            <person name="Stinear T.P."/>
            <person name="Ebersberger I."/>
            <person name="Bode H.B."/>
        </authorList>
    </citation>
    <scope>NUCLEOTIDE SEQUENCE [LARGE SCALE GENOMIC DNA]</scope>
    <source>
        <strain evidence="7 8">DSM 16342</strain>
    </source>
</reference>
<feature type="domain" description="Luciferase-like" evidence="6">
    <location>
        <begin position="1"/>
        <end position="115"/>
    </location>
</feature>
<dbReference type="InterPro" id="IPR050172">
    <property type="entry name" value="SsuD_RutA_monooxygenase"/>
</dbReference>
<evidence type="ECO:0000313" key="7">
    <source>
        <dbReference type="EMBL" id="PHM27663.1"/>
    </source>
</evidence>
<proteinExistence type="predicted"/>
<dbReference type="InterPro" id="IPR011251">
    <property type="entry name" value="Luciferase-like_dom"/>
</dbReference>
<evidence type="ECO:0000256" key="5">
    <source>
        <dbReference type="SAM" id="MobiDB-lite"/>
    </source>
</evidence>